<feature type="transmembrane region" description="Helical" evidence="1">
    <location>
        <begin position="43"/>
        <end position="64"/>
    </location>
</feature>
<dbReference type="AlphaFoldDB" id="A0A9P0HTL5"/>
<keyword evidence="1" id="KW-1133">Transmembrane helix</keyword>
<dbReference type="Proteomes" id="UP001152798">
    <property type="component" value="Chromosome 7"/>
</dbReference>
<dbReference type="EMBL" id="OV725083">
    <property type="protein sequence ID" value="CAH1407555.1"/>
    <property type="molecule type" value="Genomic_DNA"/>
</dbReference>
<keyword evidence="1" id="KW-0472">Membrane</keyword>
<keyword evidence="3" id="KW-1185">Reference proteome</keyword>
<reference evidence="2" key="1">
    <citation type="submission" date="2022-01" db="EMBL/GenBank/DDBJ databases">
        <authorList>
            <person name="King R."/>
        </authorList>
    </citation>
    <scope>NUCLEOTIDE SEQUENCE</scope>
</reference>
<evidence type="ECO:0000256" key="1">
    <source>
        <dbReference type="SAM" id="Phobius"/>
    </source>
</evidence>
<sequence length="68" mass="8106">MLFGSRTMLTTSEKAIEEKIFILFIVTKCFKERSRYAFGSTQLIILHLVQFKYILLTQIVNLYLTFFF</sequence>
<evidence type="ECO:0000313" key="3">
    <source>
        <dbReference type="Proteomes" id="UP001152798"/>
    </source>
</evidence>
<evidence type="ECO:0000313" key="2">
    <source>
        <dbReference type="EMBL" id="CAH1407555.1"/>
    </source>
</evidence>
<protein>
    <submittedName>
        <fullName evidence="2">Uncharacterized protein</fullName>
    </submittedName>
</protein>
<gene>
    <name evidence="2" type="ORF">NEZAVI_LOCUS15245</name>
</gene>
<keyword evidence="1" id="KW-0812">Transmembrane</keyword>
<proteinExistence type="predicted"/>
<name>A0A9P0HTL5_NEZVI</name>
<organism evidence="2 3">
    <name type="scientific">Nezara viridula</name>
    <name type="common">Southern green stink bug</name>
    <name type="synonym">Cimex viridulus</name>
    <dbReference type="NCBI Taxonomy" id="85310"/>
    <lineage>
        <taxon>Eukaryota</taxon>
        <taxon>Metazoa</taxon>
        <taxon>Ecdysozoa</taxon>
        <taxon>Arthropoda</taxon>
        <taxon>Hexapoda</taxon>
        <taxon>Insecta</taxon>
        <taxon>Pterygota</taxon>
        <taxon>Neoptera</taxon>
        <taxon>Paraneoptera</taxon>
        <taxon>Hemiptera</taxon>
        <taxon>Heteroptera</taxon>
        <taxon>Panheteroptera</taxon>
        <taxon>Pentatomomorpha</taxon>
        <taxon>Pentatomoidea</taxon>
        <taxon>Pentatomidae</taxon>
        <taxon>Pentatominae</taxon>
        <taxon>Nezara</taxon>
    </lineage>
</organism>
<accession>A0A9P0HTL5</accession>